<reference evidence="1 2" key="1">
    <citation type="submission" date="2020-03" db="EMBL/GenBank/DDBJ databases">
        <title>Whole genome shotgun sequence of Phytohabitans rumicis NBRC 108638.</title>
        <authorList>
            <person name="Komaki H."/>
            <person name="Tamura T."/>
        </authorList>
    </citation>
    <scope>NUCLEOTIDE SEQUENCE [LARGE SCALE GENOMIC DNA]</scope>
    <source>
        <strain evidence="1 2">NBRC 108638</strain>
    </source>
</reference>
<dbReference type="InterPro" id="IPR029063">
    <property type="entry name" value="SAM-dependent_MTases_sf"/>
</dbReference>
<sequence length="277" mass="29912">MQGWARGVDTTRGSVARLYDYYLGGTHNFEVDREIAAQILTLQPLAPLIARANRAWLGRAVSYLAQQGIRQFLDIGSGIPTKGNVHEIAQAVAADSRVLYVDTDPVAVMHGHQILDGNDLADAVQGDLRDPGELLHRIDTDDALSSIIDLSMPTAIILASVVQFVQDDTAAAAAVRAVRERMAPGSYLAMSHPTPEVGGSAASAAEGAKEYRERTDSGFRLRQPDEILGYFDGFTLVPPGLVWVPEWRPDHTDTDLGPFVDHPSRSGIVAGVGYKDL</sequence>
<dbReference type="Gene3D" id="3.40.50.150">
    <property type="entry name" value="Vaccinia Virus protein VP39"/>
    <property type="match status" value="1"/>
</dbReference>
<dbReference type="AlphaFoldDB" id="A0A6V8LE86"/>
<gene>
    <name evidence="1" type="ORF">Prum_069200</name>
</gene>
<keyword evidence="2" id="KW-1185">Reference proteome</keyword>
<dbReference type="InterPro" id="IPR006764">
    <property type="entry name" value="SAM_dep_MeTrfase_SAV2177_type"/>
</dbReference>
<accession>A0A6V8LE86</accession>
<dbReference type="EMBL" id="BLPG01000001">
    <property type="protein sequence ID" value="GFJ93278.1"/>
    <property type="molecule type" value="Genomic_DNA"/>
</dbReference>
<evidence type="ECO:0000313" key="2">
    <source>
        <dbReference type="Proteomes" id="UP000482960"/>
    </source>
</evidence>
<organism evidence="1 2">
    <name type="scientific">Phytohabitans rumicis</name>
    <dbReference type="NCBI Taxonomy" id="1076125"/>
    <lineage>
        <taxon>Bacteria</taxon>
        <taxon>Bacillati</taxon>
        <taxon>Actinomycetota</taxon>
        <taxon>Actinomycetes</taxon>
        <taxon>Micromonosporales</taxon>
        <taxon>Micromonosporaceae</taxon>
    </lineage>
</organism>
<comment type="caution">
    <text evidence="1">The sequence shown here is derived from an EMBL/GenBank/DDBJ whole genome shotgun (WGS) entry which is preliminary data.</text>
</comment>
<dbReference type="SUPFAM" id="SSF53335">
    <property type="entry name" value="S-adenosyl-L-methionine-dependent methyltransferases"/>
    <property type="match status" value="1"/>
</dbReference>
<evidence type="ECO:0000313" key="1">
    <source>
        <dbReference type="EMBL" id="GFJ93278.1"/>
    </source>
</evidence>
<reference evidence="1 2" key="2">
    <citation type="submission" date="2020-03" db="EMBL/GenBank/DDBJ databases">
        <authorList>
            <person name="Ichikawa N."/>
            <person name="Kimura A."/>
            <person name="Kitahashi Y."/>
            <person name="Uohara A."/>
        </authorList>
    </citation>
    <scope>NUCLEOTIDE SEQUENCE [LARGE SCALE GENOMIC DNA]</scope>
    <source>
        <strain evidence="1 2">NBRC 108638</strain>
    </source>
</reference>
<proteinExistence type="predicted"/>
<dbReference type="PIRSF" id="PIRSF017393">
    <property type="entry name" value="MTase_SAV2177"/>
    <property type="match status" value="1"/>
</dbReference>
<evidence type="ECO:0008006" key="3">
    <source>
        <dbReference type="Google" id="ProtNLM"/>
    </source>
</evidence>
<protein>
    <recommendedName>
        <fullName evidence="3">S-adenosyl methyltransferase</fullName>
    </recommendedName>
</protein>
<dbReference type="Pfam" id="PF04672">
    <property type="entry name" value="Methyltransf_19"/>
    <property type="match status" value="1"/>
</dbReference>
<dbReference type="Proteomes" id="UP000482960">
    <property type="component" value="Unassembled WGS sequence"/>
</dbReference>
<dbReference type="RefSeq" id="WP_173079945.1">
    <property type="nucleotide sequence ID" value="NZ_BAABJB010000053.1"/>
</dbReference>
<name>A0A6V8LE86_9ACTN</name>